<dbReference type="Gene3D" id="3.30.70.1290">
    <property type="entry name" value="Transposase IS200-like"/>
    <property type="match status" value="1"/>
</dbReference>
<comment type="caution">
    <text evidence="2">The sequence shown here is derived from an EMBL/GenBank/DDBJ whole genome shotgun (WGS) entry which is preliminary data.</text>
</comment>
<dbReference type="PANTHER" id="PTHR36966">
    <property type="entry name" value="REP-ASSOCIATED TYROSINE TRANSPOSASE"/>
    <property type="match status" value="1"/>
</dbReference>
<evidence type="ECO:0000259" key="1">
    <source>
        <dbReference type="SMART" id="SM01321"/>
    </source>
</evidence>
<dbReference type="InterPro" id="IPR002686">
    <property type="entry name" value="Transposase_17"/>
</dbReference>
<gene>
    <name evidence="2" type="ORF">I9W95_03550</name>
</gene>
<sequence>MPEYRRSRVSGGTYFFTLVSGRRRPILTEQQSRLALRSAIEEIRESLPFSISAWVLLPDHLHCIWTLPDGDSDYSKRWGKIKTCYSRRMGALGINNRHESGLWQRRFWEHRIRDQNDLNNHINYIHINPLKHGIVTAVKDWPYSTFHRYVREGIYPLDWGGDVIIPDISAGE</sequence>
<dbReference type="InterPro" id="IPR036515">
    <property type="entry name" value="Transposase_17_sf"/>
</dbReference>
<dbReference type="EMBL" id="JAEDAH010000016">
    <property type="protein sequence ID" value="MCA6062676.1"/>
    <property type="molecule type" value="Genomic_DNA"/>
</dbReference>
<dbReference type="SUPFAM" id="SSF143422">
    <property type="entry name" value="Transposase IS200-like"/>
    <property type="match status" value="1"/>
</dbReference>
<dbReference type="SMART" id="SM01321">
    <property type="entry name" value="Y1_Tnp"/>
    <property type="match status" value="1"/>
</dbReference>
<dbReference type="PANTHER" id="PTHR36966:SF1">
    <property type="entry name" value="REP-ASSOCIATED TYROSINE TRANSPOSASE"/>
    <property type="match status" value="1"/>
</dbReference>
<evidence type="ECO:0000313" key="2">
    <source>
        <dbReference type="EMBL" id="MCA6062676.1"/>
    </source>
</evidence>
<dbReference type="RefSeq" id="WP_225671917.1">
    <property type="nucleotide sequence ID" value="NZ_JAEDAH010000016.1"/>
</dbReference>
<dbReference type="Proteomes" id="UP000714380">
    <property type="component" value="Unassembled WGS sequence"/>
</dbReference>
<reference evidence="2 3" key="1">
    <citation type="submission" date="2020-12" db="EMBL/GenBank/DDBJ databases">
        <title>Novel Thalassolituus-related marine hydrocarbonoclastic bacteria mediated algae-derived hydrocarbons mineralization in twilight zone of the northern South China Sea.</title>
        <authorList>
            <person name="Dong C."/>
        </authorList>
    </citation>
    <scope>NUCLEOTIDE SEQUENCE [LARGE SCALE GENOMIC DNA]</scope>
    <source>
        <strain evidence="2 3">IMCC1826</strain>
    </source>
</reference>
<evidence type="ECO:0000313" key="3">
    <source>
        <dbReference type="Proteomes" id="UP000714380"/>
    </source>
</evidence>
<accession>A0ABS7ZLT8</accession>
<dbReference type="NCBIfam" id="NF047646">
    <property type="entry name" value="REP_Tyr_transpos"/>
    <property type="match status" value="1"/>
</dbReference>
<feature type="domain" description="Transposase IS200-like" evidence="1">
    <location>
        <begin position="9"/>
        <end position="128"/>
    </location>
</feature>
<dbReference type="InterPro" id="IPR052715">
    <property type="entry name" value="RAYT_transposase"/>
</dbReference>
<proteinExistence type="predicted"/>
<organism evidence="2 3">
    <name type="scientific">Thalassolituus marinus</name>
    <dbReference type="NCBI Taxonomy" id="671053"/>
    <lineage>
        <taxon>Bacteria</taxon>
        <taxon>Pseudomonadati</taxon>
        <taxon>Pseudomonadota</taxon>
        <taxon>Gammaproteobacteria</taxon>
        <taxon>Oceanospirillales</taxon>
        <taxon>Oceanospirillaceae</taxon>
        <taxon>Thalassolituus</taxon>
    </lineage>
</organism>
<protein>
    <submittedName>
        <fullName evidence="2">Transposase</fullName>
    </submittedName>
</protein>
<keyword evidence="3" id="KW-1185">Reference proteome</keyword>
<dbReference type="Pfam" id="PF01797">
    <property type="entry name" value="Y1_Tnp"/>
    <property type="match status" value="1"/>
</dbReference>
<name>A0ABS7ZLT8_9GAMM</name>